<keyword evidence="3" id="KW-1185">Reference proteome</keyword>
<evidence type="ECO:0000313" key="3">
    <source>
        <dbReference type="Proteomes" id="UP000033188"/>
    </source>
</evidence>
<dbReference type="OrthoDB" id="366445at2759"/>
<dbReference type="VEuPathDB" id="PiroplasmaDB:BBBOND_0110080"/>
<name>A0A061DAF5_BABBI</name>
<organism evidence="2 3">
    <name type="scientific">Babesia bigemina</name>
    <dbReference type="NCBI Taxonomy" id="5866"/>
    <lineage>
        <taxon>Eukaryota</taxon>
        <taxon>Sar</taxon>
        <taxon>Alveolata</taxon>
        <taxon>Apicomplexa</taxon>
        <taxon>Aconoidasida</taxon>
        <taxon>Piroplasmida</taxon>
        <taxon>Babesiidae</taxon>
        <taxon>Babesia</taxon>
    </lineage>
</organism>
<keyword evidence="1" id="KW-0812">Transmembrane</keyword>
<dbReference type="EMBL" id="LK391707">
    <property type="protein sequence ID" value="CDR94710.1"/>
    <property type="molecule type" value="Genomic_DNA"/>
</dbReference>
<dbReference type="AlphaFoldDB" id="A0A061DAF5"/>
<evidence type="ECO:0000313" key="2">
    <source>
        <dbReference type="EMBL" id="CDR94710.1"/>
    </source>
</evidence>
<dbReference type="GeneID" id="24563251"/>
<keyword evidence="1" id="KW-1133">Transmembrane helix</keyword>
<keyword evidence="1" id="KW-0472">Membrane</keyword>
<dbReference type="KEGG" id="bbig:BBBOND_0110080"/>
<protein>
    <submittedName>
        <fullName evidence="2">Uncharacterized protein</fullName>
    </submittedName>
</protein>
<feature type="transmembrane region" description="Helical" evidence="1">
    <location>
        <begin position="20"/>
        <end position="44"/>
    </location>
</feature>
<gene>
    <name evidence="2" type="ORF">BBBOND_0110080</name>
</gene>
<dbReference type="RefSeq" id="XP_012766896.1">
    <property type="nucleotide sequence ID" value="XM_012911442.1"/>
</dbReference>
<accession>A0A061DAF5</accession>
<dbReference type="Proteomes" id="UP000033188">
    <property type="component" value="Chromosome 1"/>
</dbReference>
<reference evidence="3" key="1">
    <citation type="journal article" date="2014" name="Nucleic Acids Res.">
        <title>The evolutionary dynamics of variant antigen genes in Babesia reveal a history of genomic innovation underlying host-parasite interaction.</title>
        <authorList>
            <person name="Jackson A.P."/>
            <person name="Otto T.D."/>
            <person name="Darby A."/>
            <person name="Ramaprasad A."/>
            <person name="Xia D."/>
            <person name="Echaide I.E."/>
            <person name="Farber M."/>
            <person name="Gahlot S."/>
            <person name="Gamble J."/>
            <person name="Gupta D."/>
            <person name="Gupta Y."/>
            <person name="Jackson L."/>
            <person name="Malandrin L."/>
            <person name="Malas T.B."/>
            <person name="Moussa E."/>
            <person name="Nair M."/>
            <person name="Reid A.J."/>
            <person name="Sanders M."/>
            <person name="Sharma J."/>
            <person name="Tracey A."/>
            <person name="Quail M.A."/>
            <person name="Weir W."/>
            <person name="Wastling J.M."/>
            <person name="Hall N."/>
            <person name="Willadsen P."/>
            <person name="Lingelbach K."/>
            <person name="Shiels B."/>
            <person name="Tait A."/>
            <person name="Berriman M."/>
            <person name="Allred D.R."/>
            <person name="Pain A."/>
        </authorList>
    </citation>
    <scope>NUCLEOTIDE SEQUENCE [LARGE SCALE GENOMIC DNA]</scope>
    <source>
        <strain evidence="3">Bond</strain>
    </source>
</reference>
<proteinExistence type="predicted"/>
<sequence>MRPAIKNNITGRFQAVADAMLWQGARVACSAALLLNTIISLFVISFFRLRSNWFGVVSWDGTHTVVSHRRGSLLACLAAQHANSRIELDAYFSYAIRWFYGNRKSTATMRMGAWTARSGDLRFRRLLTLPPLETNDPAKGGERPDPSRAVRICKCKSVTFNEHVEVHLIASSRLGMYQPGYFTNRYNFVNNFTLIPANTFVQHV</sequence>
<evidence type="ECO:0000256" key="1">
    <source>
        <dbReference type="SAM" id="Phobius"/>
    </source>
</evidence>